<dbReference type="InterPro" id="IPR036689">
    <property type="entry name" value="ESAT-6-like_sf"/>
</dbReference>
<feature type="compositionally biased region" description="Low complexity" evidence="1">
    <location>
        <begin position="316"/>
        <end position="334"/>
    </location>
</feature>
<keyword evidence="3" id="KW-1185">Reference proteome</keyword>
<reference evidence="2 3" key="1">
    <citation type="submission" date="2021-05" db="EMBL/GenBank/DDBJ databases">
        <title>Mycobacterium acidophilum sp. nov., an extremely acid-tolerant member of the genus Mycobacterium.</title>
        <authorList>
            <person name="Xia J."/>
        </authorList>
    </citation>
    <scope>NUCLEOTIDE SEQUENCE [LARGE SCALE GENOMIC DNA]</scope>
    <source>
        <strain evidence="2 3">M1</strain>
    </source>
</reference>
<feature type="region of interest" description="Disordered" evidence="1">
    <location>
        <begin position="273"/>
        <end position="400"/>
    </location>
</feature>
<evidence type="ECO:0000256" key="1">
    <source>
        <dbReference type="SAM" id="MobiDB-lite"/>
    </source>
</evidence>
<accession>A0ABS5RPP0</accession>
<sequence>MALEPDMSPFGSMTLLPPAWPEVDEDILAAAAGSYEGLARHIQGVAIPQLQQQLMALAESWSGTAAQAAQAEATSIIGEHGANAEQATAIAGKLRQMLELAVRTKMAVNAIAQEVQAACEAIEATPDDPGVKQAAQAQQVAMGLAQNIATVAAGSGQVGGGLGGGLGEGLGVSPGSGPAGAGGDPMQAMEMVMQLAPMLLSQISQLPAQLGSLAGGATSPLPQIPATFGQLASTALPAGGPGVLSPFSNHPMAGGSGLTRGAGLLRGMSIPRLPSLPGLGHGPAGSPHPQRASGRPAPGHVLAGASGSSTGGGRPHAGPAGRPGVGTATAPSAGVHGGGRPGVAPVGAGGPERAAAASAPVGAGGTPAMGERGTTGGSRAATPIPARLHHDLAEDADDDW</sequence>
<name>A0ABS5RPP0_9MYCO</name>
<evidence type="ECO:0008006" key="4">
    <source>
        <dbReference type="Google" id="ProtNLM"/>
    </source>
</evidence>
<protein>
    <recommendedName>
        <fullName evidence="4">PPE family protein</fullName>
    </recommendedName>
</protein>
<proteinExistence type="predicted"/>
<evidence type="ECO:0000313" key="2">
    <source>
        <dbReference type="EMBL" id="MBS9536255.1"/>
    </source>
</evidence>
<dbReference type="EMBL" id="JAHCLR010000103">
    <property type="protein sequence ID" value="MBS9536255.1"/>
    <property type="molecule type" value="Genomic_DNA"/>
</dbReference>
<evidence type="ECO:0000313" key="3">
    <source>
        <dbReference type="Proteomes" id="UP001519535"/>
    </source>
</evidence>
<dbReference type="Proteomes" id="UP001519535">
    <property type="component" value="Unassembled WGS sequence"/>
</dbReference>
<feature type="compositionally biased region" description="Low complexity" evidence="1">
    <location>
        <begin position="342"/>
        <end position="361"/>
    </location>
</feature>
<comment type="caution">
    <text evidence="2">The sequence shown here is derived from an EMBL/GenBank/DDBJ whole genome shotgun (WGS) entry which is preliminary data.</text>
</comment>
<organism evidence="2 3">
    <name type="scientific">Mycolicibacter acidiphilus</name>
    <dbReference type="NCBI Taxonomy" id="2835306"/>
    <lineage>
        <taxon>Bacteria</taxon>
        <taxon>Bacillati</taxon>
        <taxon>Actinomycetota</taxon>
        <taxon>Actinomycetes</taxon>
        <taxon>Mycobacteriales</taxon>
        <taxon>Mycobacteriaceae</taxon>
        <taxon>Mycolicibacter</taxon>
    </lineage>
</organism>
<dbReference type="SUPFAM" id="SSF140453">
    <property type="entry name" value="EsxAB dimer-like"/>
    <property type="match status" value="1"/>
</dbReference>
<gene>
    <name evidence="2" type="ORF">KIH27_21990</name>
</gene>